<dbReference type="SUPFAM" id="SSF82784">
    <property type="entry name" value="OsmC-like"/>
    <property type="match status" value="1"/>
</dbReference>
<dbReference type="InterPro" id="IPR003718">
    <property type="entry name" value="OsmC/Ohr_fam"/>
</dbReference>
<protein>
    <submittedName>
        <fullName evidence="2">OsmC family protein</fullName>
    </submittedName>
    <submittedName>
        <fullName evidence="1">Osmotically inducible protein OsmC</fullName>
    </submittedName>
</protein>
<dbReference type="AlphaFoldDB" id="A0A250FSL7"/>
<dbReference type="InterPro" id="IPR015946">
    <property type="entry name" value="KH_dom-like_a/b"/>
</dbReference>
<dbReference type="Proteomes" id="UP001324270">
    <property type="component" value="Unassembled WGS sequence"/>
</dbReference>
<evidence type="ECO:0000313" key="4">
    <source>
        <dbReference type="Proteomes" id="UP001324270"/>
    </source>
</evidence>
<dbReference type="EMBL" id="CP022386">
    <property type="protein sequence ID" value="ATA87068.1"/>
    <property type="molecule type" value="Genomic_DNA"/>
</dbReference>
<evidence type="ECO:0000313" key="3">
    <source>
        <dbReference type="Proteomes" id="UP000217250"/>
    </source>
</evidence>
<dbReference type="GeneID" id="84808455"/>
<organism evidence="1 3">
    <name type="scientific">Capnocytophaga gingivalis</name>
    <dbReference type="NCBI Taxonomy" id="1017"/>
    <lineage>
        <taxon>Bacteria</taxon>
        <taxon>Pseudomonadati</taxon>
        <taxon>Bacteroidota</taxon>
        <taxon>Flavobacteriia</taxon>
        <taxon>Flavobacteriales</taxon>
        <taxon>Flavobacteriaceae</taxon>
        <taxon>Capnocytophaga</taxon>
    </lineage>
</organism>
<gene>
    <name evidence="1" type="ORF">CGC50_07795</name>
    <name evidence="2" type="ORF">VJJ49_07550</name>
</gene>
<dbReference type="EMBL" id="JAYKBV010000009">
    <property type="protein sequence ID" value="MEB3040547.1"/>
    <property type="molecule type" value="Genomic_DNA"/>
</dbReference>
<sequence length="146" mass="16390">MHEITAYWEGDMQFTSTNPSGNSFFIDTTPENGGENNGMHPKALMLSALAGCTGLDVLALLKKKQIELDNFTLDVKGKLTKNHPRTYEEVTVSYFFEGADLDVEQITHVVSLSVEKYCGVIAMFRQFATVNIKLFFNSEEHPYNAQ</sequence>
<reference evidence="1" key="1">
    <citation type="journal article" date="2017" name="Genome Announc.">
        <title>Twelve Complete Reference Genomes of Clinical Isolates in the Capnocytophaga Genus.</title>
        <authorList>
            <person name="Villarma A."/>
            <person name="Gulvik C.A."/>
            <person name="Rowe L.A."/>
            <person name="Sheth M."/>
            <person name="Juieng P."/>
            <person name="Nicholson A.C."/>
            <person name="Loparev V.N."/>
            <person name="McQuiston J.R."/>
        </authorList>
    </citation>
    <scope>NUCLEOTIDE SEQUENCE</scope>
    <source>
        <strain evidence="1">H1496</strain>
    </source>
</reference>
<reference evidence="3" key="2">
    <citation type="submission" date="2017-06" db="EMBL/GenBank/DDBJ databases">
        <title>Capnocytophaga spp. assemblies.</title>
        <authorList>
            <person name="Gulvik C.A."/>
        </authorList>
    </citation>
    <scope>NUCLEOTIDE SEQUENCE [LARGE SCALE GENOMIC DNA]</scope>
    <source>
        <strain evidence="3">H1496</strain>
    </source>
</reference>
<dbReference type="Pfam" id="PF02566">
    <property type="entry name" value="OsmC"/>
    <property type="match status" value="1"/>
</dbReference>
<dbReference type="PANTHER" id="PTHR34352">
    <property type="entry name" value="PROTEIN YHFA"/>
    <property type="match status" value="1"/>
</dbReference>
<dbReference type="OMA" id="IHMHFVV"/>
<dbReference type="PANTHER" id="PTHR34352:SF1">
    <property type="entry name" value="PROTEIN YHFA"/>
    <property type="match status" value="1"/>
</dbReference>
<dbReference type="RefSeq" id="WP_002666792.1">
    <property type="nucleotide sequence ID" value="NZ_CAJPPZ010000033.1"/>
</dbReference>
<name>A0A250FSL7_9FLAO</name>
<proteinExistence type="predicted"/>
<dbReference type="OrthoDB" id="9804010at2"/>
<evidence type="ECO:0000313" key="2">
    <source>
        <dbReference type="EMBL" id="MEB3040547.1"/>
    </source>
</evidence>
<dbReference type="Proteomes" id="UP000217250">
    <property type="component" value="Chromosome"/>
</dbReference>
<keyword evidence="4" id="KW-1185">Reference proteome</keyword>
<evidence type="ECO:0000313" key="1">
    <source>
        <dbReference type="EMBL" id="ATA87068.1"/>
    </source>
</evidence>
<dbReference type="InterPro" id="IPR036102">
    <property type="entry name" value="OsmC/Ohrsf"/>
</dbReference>
<dbReference type="Gene3D" id="3.30.300.20">
    <property type="match status" value="1"/>
</dbReference>
<accession>A0A250FSL7</accession>
<reference evidence="2 4" key="3">
    <citation type="submission" date="2023-12" db="EMBL/GenBank/DDBJ databases">
        <title>Genomic sequences of Capnocytophaga and Parvimonas strains.</title>
        <authorList>
            <person name="Watt R.M."/>
            <person name="Wang M."/>
            <person name="Yang T."/>
            <person name="Tong W.M."/>
        </authorList>
    </citation>
    <scope>NUCLEOTIDE SEQUENCE [LARGE SCALE GENOMIC DNA]</scope>
    <source>
        <strain evidence="2 4">CCUG 13156</strain>
    </source>
</reference>
<dbReference type="KEGG" id="cgh:CGC50_07795"/>